<dbReference type="Gene3D" id="3.30.565.10">
    <property type="entry name" value="Histidine kinase-like ATPase, C-terminal domain"/>
    <property type="match status" value="1"/>
</dbReference>
<dbReference type="SUPFAM" id="SSF55874">
    <property type="entry name" value="ATPase domain of HSP90 chaperone/DNA topoisomerase II/histidine kinase"/>
    <property type="match status" value="1"/>
</dbReference>
<reference evidence="3 4" key="1">
    <citation type="submission" date="2022-07" db="EMBL/GenBank/DDBJ databases">
        <title>Methylomonas rivi sp. nov., Methylomonas rosea sp. nov., Methylomonas aureus sp. nov. and Methylomonas subterranea sp. nov., four novel methanotrophs isolated from a freshwater creek and the deep terrestrial subsurface.</title>
        <authorList>
            <person name="Abin C."/>
            <person name="Sankaranarayanan K."/>
            <person name="Garner C."/>
            <person name="Sindelar R."/>
            <person name="Kotary K."/>
            <person name="Garner R."/>
            <person name="Barclay S."/>
            <person name="Lawson P."/>
            <person name="Krumholz L."/>
        </authorList>
    </citation>
    <scope>NUCLEOTIDE SEQUENCE [LARGE SCALE GENOMIC DNA]</scope>
    <source>
        <strain evidence="3 4">SURF-1</strain>
    </source>
</reference>
<organism evidence="3 4">
    <name type="scientific">Methylomonas aurea</name>
    <dbReference type="NCBI Taxonomy" id="2952224"/>
    <lineage>
        <taxon>Bacteria</taxon>
        <taxon>Pseudomonadati</taxon>
        <taxon>Pseudomonadota</taxon>
        <taxon>Gammaproteobacteria</taxon>
        <taxon>Methylococcales</taxon>
        <taxon>Methylococcaceae</taxon>
        <taxon>Methylomonas</taxon>
    </lineage>
</organism>
<dbReference type="SUPFAM" id="SSF81606">
    <property type="entry name" value="PP2C-like"/>
    <property type="match status" value="1"/>
</dbReference>
<evidence type="ECO:0000313" key="3">
    <source>
        <dbReference type="EMBL" id="MCQ8181824.1"/>
    </source>
</evidence>
<dbReference type="InterPro" id="IPR001932">
    <property type="entry name" value="PPM-type_phosphatase-like_dom"/>
</dbReference>
<accession>A0ABT1UHX5</accession>
<name>A0ABT1UHX5_9GAMM</name>
<evidence type="ECO:0000259" key="2">
    <source>
        <dbReference type="SMART" id="SM00331"/>
    </source>
</evidence>
<dbReference type="InterPro" id="IPR036457">
    <property type="entry name" value="PPM-type-like_dom_sf"/>
</dbReference>
<proteinExistence type="predicted"/>
<dbReference type="PANTHER" id="PTHR43156:SF2">
    <property type="entry name" value="STAGE II SPORULATION PROTEIN E"/>
    <property type="match status" value="1"/>
</dbReference>
<protein>
    <submittedName>
        <fullName evidence="3">Serine/threonine-protein phosphatase</fullName>
    </submittedName>
</protein>
<keyword evidence="1" id="KW-0378">Hydrolase</keyword>
<evidence type="ECO:0000256" key="1">
    <source>
        <dbReference type="ARBA" id="ARBA00022801"/>
    </source>
</evidence>
<dbReference type="CDD" id="cd16936">
    <property type="entry name" value="HATPase_RsbW-like"/>
    <property type="match status" value="1"/>
</dbReference>
<dbReference type="PANTHER" id="PTHR43156">
    <property type="entry name" value="STAGE II SPORULATION PROTEIN E-RELATED"/>
    <property type="match status" value="1"/>
</dbReference>
<dbReference type="Gene3D" id="3.40.50.2300">
    <property type="match status" value="1"/>
</dbReference>
<dbReference type="InterPro" id="IPR003594">
    <property type="entry name" value="HATPase_dom"/>
</dbReference>
<evidence type="ECO:0000313" key="4">
    <source>
        <dbReference type="Proteomes" id="UP001524569"/>
    </source>
</evidence>
<dbReference type="Pfam" id="PF13581">
    <property type="entry name" value="HATPase_c_2"/>
    <property type="match status" value="1"/>
</dbReference>
<keyword evidence="4" id="KW-1185">Reference proteome</keyword>
<sequence>MQIAIVFFRDADADADAEADNLQSLLTGQGYACRPATSVEAALALVESGPADLLLVSCRDWPWRRMVELREAADSYLPIIRISESIDDAVLQQCAAADVDTVLFRPVNFGLLLFKIRSALRLRELYRREREQKNQLLGYWQTADLEHEVAAKLFNSVLKADFLETEAVAVSMSPMALFNGDLVLVAKTPEDHLHLLLGDFTGHGLAASIAAAPLADMFYGMTRKGFDIEEIVAEINAKLYRMLPPNRFLAATLVALYPEESTLKTIACGLPDHYLVNRVDRSYRTISSTNIPLGIQAAIQPNPQRHRVGEHESLYLLTDGVFEAENARGELFGADRVLQAILQSPGGDFDLLQSRLAEHTGGAVRKDDNTMAILHCAVDSVPWSCSRDRASGHKLAAMTWKQMMEFDIDSLRCTNPVPVIVNTLLEMQGLQGHRQAIFLIVNELFANALDHGVLQLDSAGKDSPEGFLRFYDLKQQRLQTQAHGRIRLFFAHYPTEAGGRLIVKVADSGRGFDWRRRRAELQHNSGYSGRGIPLLEKLCTRLEYRGCGNRVTAVFDWQA</sequence>
<dbReference type="Gene3D" id="3.60.40.10">
    <property type="entry name" value="PPM-type phosphatase domain"/>
    <property type="match status" value="1"/>
</dbReference>
<dbReference type="EMBL" id="JANIBM010000012">
    <property type="protein sequence ID" value="MCQ8181824.1"/>
    <property type="molecule type" value="Genomic_DNA"/>
</dbReference>
<dbReference type="InterPro" id="IPR036890">
    <property type="entry name" value="HATPase_C_sf"/>
</dbReference>
<feature type="domain" description="PPM-type phosphatase" evidence="2">
    <location>
        <begin position="163"/>
        <end position="376"/>
    </location>
</feature>
<gene>
    <name evidence="3" type="ORF">NP603_11955</name>
</gene>
<dbReference type="InterPro" id="IPR011006">
    <property type="entry name" value="CheY-like_superfamily"/>
</dbReference>
<comment type="caution">
    <text evidence="3">The sequence shown here is derived from an EMBL/GenBank/DDBJ whole genome shotgun (WGS) entry which is preliminary data.</text>
</comment>
<dbReference type="RefSeq" id="WP_256611111.1">
    <property type="nucleotide sequence ID" value="NZ_JANIBM010000012.1"/>
</dbReference>
<dbReference type="SMART" id="SM00331">
    <property type="entry name" value="PP2C_SIG"/>
    <property type="match status" value="1"/>
</dbReference>
<dbReference type="SUPFAM" id="SSF52172">
    <property type="entry name" value="CheY-like"/>
    <property type="match status" value="1"/>
</dbReference>
<dbReference type="Proteomes" id="UP001524569">
    <property type="component" value="Unassembled WGS sequence"/>
</dbReference>
<dbReference type="Pfam" id="PF07228">
    <property type="entry name" value="SpoIIE"/>
    <property type="match status" value="1"/>
</dbReference>
<dbReference type="InterPro" id="IPR052016">
    <property type="entry name" value="Bact_Sigma-Reg"/>
</dbReference>